<evidence type="ECO:0000313" key="4">
    <source>
        <dbReference type="Proteomes" id="UP000254869"/>
    </source>
</evidence>
<evidence type="ECO:0000313" key="3">
    <source>
        <dbReference type="EMBL" id="RDI67072.1"/>
    </source>
</evidence>
<keyword evidence="2" id="KW-0812">Transmembrane</keyword>
<feature type="region of interest" description="Disordered" evidence="1">
    <location>
        <begin position="33"/>
        <end position="53"/>
    </location>
</feature>
<keyword evidence="2" id="KW-0472">Membrane</keyword>
<comment type="caution">
    <text evidence="3">The sequence shown here is derived from an EMBL/GenBank/DDBJ whole genome shotgun (WGS) entry which is preliminary data.</text>
</comment>
<protein>
    <submittedName>
        <fullName evidence="3">Uncharacterized protein</fullName>
    </submittedName>
</protein>
<accession>A0A370I8N0</accession>
<reference evidence="3 4" key="1">
    <citation type="submission" date="2018-07" db="EMBL/GenBank/DDBJ databases">
        <title>Genomic Encyclopedia of Type Strains, Phase IV (KMG-IV): sequencing the most valuable type-strain genomes for metagenomic binning, comparative biology and taxonomic classification.</title>
        <authorList>
            <person name="Goeker M."/>
        </authorList>
    </citation>
    <scope>NUCLEOTIDE SEQUENCE [LARGE SCALE GENOMIC DNA]</scope>
    <source>
        <strain evidence="3 4">DSM 44290</strain>
    </source>
</reference>
<evidence type="ECO:0000256" key="2">
    <source>
        <dbReference type="SAM" id="Phobius"/>
    </source>
</evidence>
<proteinExistence type="predicted"/>
<keyword evidence="2" id="KW-1133">Transmembrane helix</keyword>
<evidence type="ECO:0000256" key="1">
    <source>
        <dbReference type="SAM" id="MobiDB-lite"/>
    </source>
</evidence>
<dbReference type="AlphaFoldDB" id="A0A370I8N0"/>
<feature type="transmembrane region" description="Helical" evidence="2">
    <location>
        <begin position="6"/>
        <end position="28"/>
    </location>
</feature>
<feature type="compositionally biased region" description="Basic and acidic residues" evidence="1">
    <location>
        <begin position="41"/>
        <end position="53"/>
    </location>
</feature>
<dbReference type="Proteomes" id="UP000254869">
    <property type="component" value="Unassembled WGS sequence"/>
</dbReference>
<dbReference type="RefSeq" id="WP_068001334.1">
    <property type="nucleotide sequence ID" value="NZ_QQBC01000003.1"/>
</dbReference>
<name>A0A370I8N0_9NOCA</name>
<gene>
    <name evidence="3" type="ORF">DFR76_103143</name>
</gene>
<dbReference type="STRING" id="1210086.GCA_001613105_04651"/>
<organism evidence="3 4">
    <name type="scientific">Nocardia pseudobrasiliensis</name>
    <dbReference type="NCBI Taxonomy" id="45979"/>
    <lineage>
        <taxon>Bacteria</taxon>
        <taxon>Bacillati</taxon>
        <taxon>Actinomycetota</taxon>
        <taxon>Actinomycetes</taxon>
        <taxon>Mycobacteriales</taxon>
        <taxon>Nocardiaceae</taxon>
        <taxon>Nocardia</taxon>
    </lineage>
</organism>
<sequence>MAGEVSVWVPIVVAGMGFAGVLGAQFVGSWREDRRRRRDRERHDDDRRYQARQDAHAQRLGAVEYWDATLHPIWQARIANAGVGAAAQTRLREAAEATTRTLGLVVLVAPERFRALIADVTVPRMRFAAAPLDDAVDAEQSRLDWRVCQDNYRRLRALMRVDLGFDAETAYLGESGSA</sequence>
<keyword evidence="4" id="KW-1185">Reference proteome</keyword>
<dbReference type="EMBL" id="QQBC01000003">
    <property type="protein sequence ID" value="RDI67072.1"/>
    <property type="molecule type" value="Genomic_DNA"/>
</dbReference>